<dbReference type="InterPro" id="IPR029058">
    <property type="entry name" value="AB_hydrolase_fold"/>
</dbReference>
<reference evidence="3 4" key="1">
    <citation type="submission" date="2024-01" db="EMBL/GenBank/DDBJ databases">
        <title>The complete chloroplast genome sequence of Lithospermum erythrorhizon: insights into the phylogenetic relationship among Boraginaceae species and the maternal lineages of purple gromwells.</title>
        <authorList>
            <person name="Okada T."/>
            <person name="Watanabe K."/>
        </authorList>
    </citation>
    <scope>NUCLEOTIDE SEQUENCE [LARGE SCALE GENOMIC DNA]</scope>
</reference>
<gene>
    <name evidence="3" type="ORF">LIER_39672</name>
</gene>
<dbReference type="GO" id="GO:0016790">
    <property type="term" value="F:thiolester hydrolase activity"/>
    <property type="evidence" value="ECO:0007669"/>
    <property type="project" value="TreeGrafter"/>
</dbReference>
<dbReference type="Pfam" id="PF02089">
    <property type="entry name" value="Palm_thioest"/>
    <property type="match status" value="1"/>
</dbReference>
<keyword evidence="2" id="KW-0732">Signal</keyword>
<evidence type="ECO:0000256" key="1">
    <source>
        <dbReference type="ARBA" id="ARBA00022801"/>
    </source>
</evidence>
<keyword evidence="1" id="KW-0378">Hydrolase</keyword>
<accession>A0AAV3QIF8</accession>
<dbReference type="Proteomes" id="UP001454036">
    <property type="component" value="Unassembled WGS sequence"/>
</dbReference>
<feature type="signal peptide" evidence="2">
    <location>
        <begin position="1"/>
        <end position="28"/>
    </location>
</feature>
<dbReference type="SUPFAM" id="SSF53474">
    <property type="entry name" value="alpha/beta-Hydrolases"/>
    <property type="match status" value="1"/>
</dbReference>
<dbReference type="AlphaFoldDB" id="A0AAV3QIF8"/>
<dbReference type="EMBL" id="BAABME010021656">
    <property type="protein sequence ID" value="GAA0163867.1"/>
    <property type="molecule type" value="Genomic_DNA"/>
</dbReference>
<protein>
    <submittedName>
        <fullName evidence="3">Protein modifying enzyme</fullName>
    </submittedName>
</protein>
<proteinExistence type="predicted"/>
<sequence length="310" mass="34176">MAFGSSHLLFIFMIVFTTFNLISIPSHSLPFVVFHGIADQCSNDGVSTFTELLSNWSGSQGYCIEIGNGERDSWFMPFMDQTSIACEKVKQMSELKDGYTIIGLSQGNMVGRGVLEFCDDGPLVKNFISLAGPHAGEASIPFCGVSDSLLTVSSYLDVLTNWRGLCFTCACLNMVFVHVRCRSPSTRFSGRDSGPGSANFGLQLRGKDGLGLNLRLDTLQLLFIDLKQQPAASPSGTDDLAHIQNMLRPYHKQHPPQSFTYIGIIRGRHKIRNRGLVKNNIPQAQVRSLQLPFCRPSLQCLPSQLLNNIP</sequence>
<dbReference type="PANTHER" id="PTHR11247">
    <property type="entry name" value="PALMITOYL-PROTEIN THIOESTERASE/DOLICHYLDIPHOSPHATASE 1"/>
    <property type="match status" value="1"/>
</dbReference>
<evidence type="ECO:0000256" key="2">
    <source>
        <dbReference type="SAM" id="SignalP"/>
    </source>
</evidence>
<organism evidence="3 4">
    <name type="scientific">Lithospermum erythrorhizon</name>
    <name type="common">Purple gromwell</name>
    <name type="synonym">Lithospermum officinale var. erythrorhizon</name>
    <dbReference type="NCBI Taxonomy" id="34254"/>
    <lineage>
        <taxon>Eukaryota</taxon>
        <taxon>Viridiplantae</taxon>
        <taxon>Streptophyta</taxon>
        <taxon>Embryophyta</taxon>
        <taxon>Tracheophyta</taxon>
        <taxon>Spermatophyta</taxon>
        <taxon>Magnoliopsida</taxon>
        <taxon>eudicotyledons</taxon>
        <taxon>Gunneridae</taxon>
        <taxon>Pentapetalae</taxon>
        <taxon>asterids</taxon>
        <taxon>lamiids</taxon>
        <taxon>Boraginales</taxon>
        <taxon>Boraginaceae</taxon>
        <taxon>Boraginoideae</taxon>
        <taxon>Lithospermeae</taxon>
        <taxon>Lithospermum</taxon>
    </lineage>
</organism>
<evidence type="ECO:0000313" key="4">
    <source>
        <dbReference type="Proteomes" id="UP001454036"/>
    </source>
</evidence>
<dbReference type="Gene3D" id="3.40.50.1820">
    <property type="entry name" value="alpha/beta hydrolase"/>
    <property type="match status" value="1"/>
</dbReference>
<comment type="caution">
    <text evidence="3">The sequence shown here is derived from an EMBL/GenBank/DDBJ whole genome shotgun (WGS) entry which is preliminary data.</text>
</comment>
<keyword evidence="4" id="KW-1185">Reference proteome</keyword>
<name>A0AAV3QIF8_LITER</name>
<dbReference type="PANTHER" id="PTHR11247:SF79">
    <property type="entry name" value="ALPHA_BETA-HYDROLASES SUPERFAMILY PROTEIN"/>
    <property type="match status" value="1"/>
</dbReference>
<evidence type="ECO:0000313" key="3">
    <source>
        <dbReference type="EMBL" id="GAA0163867.1"/>
    </source>
</evidence>
<feature type="chain" id="PRO_5043708030" evidence="2">
    <location>
        <begin position="29"/>
        <end position="310"/>
    </location>
</feature>